<proteinExistence type="predicted"/>
<evidence type="ECO:0000313" key="3">
    <source>
        <dbReference type="EMBL" id="GAI00882.1"/>
    </source>
</evidence>
<feature type="transmembrane region" description="Helical" evidence="1">
    <location>
        <begin position="105"/>
        <end position="126"/>
    </location>
</feature>
<accession>X1K1J4</accession>
<dbReference type="PROSITE" id="PS51178">
    <property type="entry name" value="PASTA"/>
    <property type="match status" value="4"/>
</dbReference>
<reference evidence="3" key="1">
    <citation type="journal article" date="2014" name="Front. Microbiol.">
        <title>High frequency of phylogenetically diverse reductive dehalogenase-homologous genes in deep subseafloor sedimentary metagenomes.</title>
        <authorList>
            <person name="Kawai M."/>
            <person name="Futagami T."/>
            <person name="Toyoda A."/>
            <person name="Takaki Y."/>
            <person name="Nishi S."/>
            <person name="Hori S."/>
            <person name="Arai W."/>
            <person name="Tsubouchi T."/>
            <person name="Morono Y."/>
            <person name="Uchiyama I."/>
            <person name="Ito T."/>
            <person name="Fujiyama A."/>
            <person name="Inagaki F."/>
            <person name="Takami H."/>
        </authorList>
    </citation>
    <scope>NUCLEOTIDE SEQUENCE</scope>
    <source>
        <strain evidence="3">Expedition CK06-06</strain>
    </source>
</reference>
<dbReference type="CDD" id="cd06577">
    <property type="entry name" value="PASTA_pknB"/>
    <property type="match status" value="4"/>
</dbReference>
<organism evidence="3">
    <name type="scientific">marine sediment metagenome</name>
    <dbReference type="NCBI Taxonomy" id="412755"/>
    <lineage>
        <taxon>unclassified sequences</taxon>
        <taxon>metagenomes</taxon>
        <taxon>ecological metagenomes</taxon>
    </lineage>
</organism>
<feature type="non-terminal residue" evidence="3">
    <location>
        <position position="1"/>
    </location>
</feature>
<keyword evidence="1" id="KW-1133">Transmembrane helix</keyword>
<dbReference type="SUPFAM" id="SSF54184">
    <property type="entry name" value="Penicillin-binding protein 2x (pbp-2x), c-terminal domain"/>
    <property type="match status" value="1"/>
</dbReference>
<dbReference type="InterPro" id="IPR011009">
    <property type="entry name" value="Kinase-like_dom_sf"/>
</dbReference>
<dbReference type="InterPro" id="IPR005543">
    <property type="entry name" value="PASTA_dom"/>
</dbReference>
<evidence type="ECO:0000259" key="2">
    <source>
        <dbReference type="PROSITE" id="PS51178"/>
    </source>
</evidence>
<feature type="domain" description="PASTA" evidence="2">
    <location>
        <begin position="133"/>
        <end position="200"/>
    </location>
</feature>
<feature type="domain" description="PASTA" evidence="2">
    <location>
        <begin position="269"/>
        <end position="335"/>
    </location>
</feature>
<dbReference type="Gene3D" id="1.10.510.10">
    <property type="entry name" value="Transferase(Phosphotransferase) domain 1"/>
    <property type="match status" value="1"/>
</dbReference>
<name>X1K1J4_9ZZZZ</name>
<feature type="domain" description="PASTA" evidence="2">
    <location>
        <begin position="201"/>
        <end position="268"/>
    </location>
</feature>
<comment type="caution">
    <text evidence="3">The sequence shown here is derived from an EMBL/GenBank/DDBJ whole genome shotgun (WGS) entry which is preliminary data.</text>
</comment>
<dbReference type="Pfam" id="PF03793">
    <property type="entry name" value="PASTA"/>
    <property type="match status" value="4"/>
</dbReference>
<evidence type="ECO:0000256" key="1">
    <source>
        <dbReference type="SAM" id="Phobius"/>
    </source>
</evidence>
<feature type="domain" description="PASTA" evidence="2">
    <location>
        <begin position="336"/>
        <end position="402"/>
    </location>
</feature>
<dbReference type="Gene3D" id="3.30.10.20">
    <property type="match status" value="4"/>
</dbReference>
<protein>
    <recommendedName>
        <fullName evidence="2">PASTA domain-containing protein</fullName>
    </recommendedName>
</protein>
<dbReference type="SMART" id="SM00740">
    <property type="entry name" value="PASTA"/>
    <property type="match status" value="4"/>
</dbReference>
<gene>
    <name evidence="3" type="ORF">S06H3_02262</name>
</gene>
<keyword evidence="1" id="KW-0472">Membrane</keyword>
<dbReference type="AlphaFoldDB" id="X1K1J4"/>
<dbReference type="SUPFAM" id="SSF56112">
    <property type="entry name" value="Protein kinase-like (PK-like)"/>
    <property type="match status" value="1"/>
</dbReference>
<dbReference type="EMBL" id="BARV01000644">
    <property type="protein sequence ID" value="GAI00882.1"/>
    <property type="molecule type" value="Genomic_DNA"/>
</dbReference>
<keyword evidence="1" id="KW-0812">Transmembrane</keyword>
<sequence>GDPPFRGDDSLSVALRHIREKPIPISNIVKNLSKNLETVVTRCLSKDPEDRYSSVAKLKEDLIRCKRGLPVEELPKTIKTKIIPETKTFFSKGLQTIKNIKGTRFIYFLIVLFFITIFSIIFYQLFITFKTPTPKVLVVPNLENTELSKAKEQLEKIGLKMVISKQIHNDTFEKDAVISQEPEGGAKIEEGETVYLVISLGPKVTEVPDIVGLKLEETEKILKETNLKFGIIDEKYSDEVAKNKIITQRPESGEIVPFNTPIYVIVSLGVEKIEIPNVVGMNYETASDILENKQLSVSRIYQKFESVEIGTVISQEPATGVKVFKNSLVTLTLSSGNEMIPIPKVIRENFEVARSALKESGFEIEEQWVLSSQTTKNLVLNQDPQGGTGAPPGTVIIIYIGSGSS</sequence>